<dbReference type="SMART" id="SM00065">
    <property type="entry name" value="GAF"/>
    <property type="match status" value="1"/>
</dbReference>
<dbReference type="Gene3D" id="3.30.565.10">
    <property type="entry name" value="Histidine kinase-like ATPase, C-terminal domain"/>
    <property type="match status" value="1"/>
</dbReference>
<dbReference type="RefSeq" id="WP_149092850.1">
    <property type="nucleotide sequence ID" value="NZ_VKKY01000003.1"/>
</dbReference>
<evidence type="ECO:0000313" key="2">
    <source>
        <dbReference type="EMBL" id="KAA3436909.1"/>
    </source>
</evidence>
<proteinExistence type="predicted"/>
<dbReference type="AlphaFoldDB" id="A0A5B6TD48"/>
<dbReference type="InterPro" id="IPR003594">
    <property type="entry name" value="HATPase_dom"/>
</dbReference>
<organism evidence="2 3">
    <name type="scientific">Rufibacter hautae</name>
    <dbReference type="NCBI Taxonomy" id="2595005"/>
    <lineage>
        <taxon>Bacteria</taxon>
        <taxon>Pseudomonadati</taxon>
        <taxon>Bacteroidota</taxon>
        <taxon>Cytophagia</taxon>
        <taxon>Cytophagales</taxon>
        <taxon>Hymenobacteraceae</taxon>
        <taxon>Rufibacter</taxon>
    </lineage>
</organism>
<evidence type="ECO:0000313" key="3">
    <source>
        <dbReference type="Proteomes" id="UP000324133"/>
    </source>
</evidence>
<evidence type="ECO:0000259" key="1">
    <source>
        <dbReference type="PROSITE" id="PS50109"/>
    </source>
</evidence>
<dbReference type="EMBL" id="VKKY01000003">
    <property type="protein sequence ID" value="KAA3436909.1"/>
    <property type="molecule type" value="Genomic_DNA"/>
</dbReference>
<dbReference type="InterPro" id="IPR036890">
    <property type="entry name" value="HATPase_C_sf"/>
</dbReference>
<dbReference type="Gene3D" id="3.30.450.40">
    <property type="match status" value="1"/>
</dbReference>
<dbReference type="OrthoDB" id="9811889at2"/>
<dbReference type="SUPFAM" id="SSF55781">
    <property type="entry name" value="GAF domain-like"/>
    <property type="match status" value="1"/>
</dbReference>
<reference evidence="2 3" key="1">
    <citation type="submission" date="2019-07" db="EMBL/GenBank/DDBJ databases">
        <title>Rufibacter sp. nov., isolated from lake sediment.</title>
        <authorList>
            <person name="Qu J.-H."/>
        </authorList>
    </citation>
    <scope>NUCLEOTIDE SEQUENCE [LARGE SCALE GENOMIC DNA]</scope>
    <source>
        <strain evidence="2 3">NBS58-1</strain>
    </source>
</reference>
<dbReference type="PROSITE" id="PS50109">
    <property type="entry name" value="HIS_KIN"/>
    <property type="match status" value="1"/>
</dbReference>
<gene>
    <name evidence="2" type="ORF">FOA19_21275</name>
</gene>
<dbReference type="PANTHER" id="PTHR43102">
    <property type="entry name" value="SLR1143 PROTEIN"/>
    <property type="match status" value="1"/>
</dbReference>
<protein>
    <submittedName>
        <fullName evidence="2">GAF domain-containing sensor histidine kinase</fullName>
    </submittedName>
</protein>
<dbReference type="Pfam" id="PF02518">
    <property type="entry name" value="HATPase_c"/>
    <property type="match status" value="1"/>
</dbReference>
<accession>A0A5B6TD48</accession>
<keyword evidence="2" id="KW-0418">Kinase</keyword>
<comment type="caution">
    <text evidence="2">The sequence shown here is derived from an EMBL/GenBank/DDBJ whole genome shotgun (WGS) entry which is preliminary data.</text>
</comment>
<dbReference type="SUPFAM" id="SSF55874">
    <property type="entry name" value="ATPase domain of HSP90 chaperone/DNA topoisomerase II/histidine kinase"/>
    <property type="match status" value="1"/>
</dbReference>
<name>A0A5B6TD48_9BACT</name>
<dbReference type="InterPro" id="IPR029016">
    <property type="entry name" value="GAF-like_dom_sf"/>
</dbReference>
<keyword evidence="2" id="KW-0808">Transferase</keyword>
<feature type="domain" description="Histidine kinase" evidence="1">
    <location>
        <begin position="190"/>
        <end position="406"/>
    </location>
</feature>
<dbReference type="InterPro" id="IPR005467">
    <property type="entry name" value="His_kinase_dom"/>
</dbReference>
<dbReference type="InterPro" id="IPR003018">
    <property type="entry name" value="GAF"/>
</dbReference>
<sequence>MSHEPQFENAVVPDSLIPSNDQDRLKALYRYEILDTPTEAFFDRITDFARKVFEVSSAFISLVDLDRVWYKSNLSGLTVSSVKREDSLCSITILENKGVTVFSDAQQVPRLLSSPYVKAKGGIRFYAGAPLTTHDGLNLGTVCVVDDKPRAITEKEKEVLQDLAKLVVEQLELRAASLRAVRKHDELHAATVTEILQPMEQLAETLQEAVKDPLLPSTSKALLTEAAESSQNILHYTQALLLESTQADEPFLLHPEPTSIAEIARSTVQELEPVAAEKQQDIYFMVATGRVLRVDPALMQQAFSNLIRFGISYSPPASFIALDIFEADNLLHIEFTYDRIHLSDQDLKKLFLRYAKLSIVTTGNEALSGEELAQAKKIIEQHKGNIFAKCLEHGKSCKVVIEFPIS</sequence>
<dbReference type="PANTHER" id="PTHR43102:SF2">
    <property type="entry name" value="GAF DOMAIN-CONTAINING PROTEIN"/>
    <property type="match status" value="1"/>
</dbReference>
<dbReference type="Proteomes" id="UP000324133">
    <property type="component" value="Unassembled WGS sequence"/>
</dbReference>
<dbReference type="Pfam" id="PF01590">
    <property type="entry name" value="GAF"/>
    <property type="match status" value="1"/>
</dbReference>
<dbReference type="GO" id="GO:0016301">
    <property type="term" value="F:kinase activity"/>
    <property type="evidence" value="ECO:0007669"/>
    <property type="project" value="UniProtKB-KW"/>
</dbReference>
<keyword evidence="3" id="KW-1185">Reference proteome</keyword>